<dbReference type="FunFam" id="3.30.70.330:FF:000012">
    <property type="entry name" value="RNA-binding motif, single-stranded-interacting protein 3 isoform 1"/>
    <property type="match status" value="1"/>
</dbReference>
<dbReference type="InterPro" id="IPR000504">
    <property type="entry name" value="RRM_dom"/>
</dbReference>
<protein>
    <submittedName>
        <fullName evidence="7">RNA-binding motif, single-stranded-interacting protein 1-like isoform X1</fullName>
    </submittedName>
</protein>
<feature type="domain" description="RRM" evidence="5">
    <location>
        <begin position="294"/>
        <end position="377"/>
    </location>
</feature>
<feature type="region of interest" description="Disordered" evidence="4">
    <location>
        <begin position="1"/>
        <end position="135"/>
    </location>
</feature>
<feature type="compositionally biased region" description="Low complexity" evidence="4">
    <location>
        <begin position="199"/>
        <end position="209"/>
    </location>
</feature>
<dbReference type="CDD" id="cd12244">
    <property type="entry name" value="RRM2_MSSP"/>
    <property type="match status" value="1"/>
</dbReference>
<evidence type="ECO:0000256" key="1">
    <source>
        <dbReference type="ARBA" id="ARBA00022737"/>
    </source>
</evidence>
<feature type="compositionally biased region" description="Basic and acidic residues" evidence="4">
    <location>
        <begin position="1"/>
        <end position="11"/>
    </location>
</feature>
<evidence type="ECO:0000256" key="2">
    <source>
        <dbReference type="ARBA" id="ARBA00022884"/>
    </source>
</evidence>
<gene>
    <name evidence="7" type="primary">LOC118424805</name>
</gene>
<keyword evidence="1" id="KW-0677">Repeat</keyword>
<feature type="region of interest" description="Disordered" evidence="4">
    <location>
        <begin position="189"/>
        <end position="211"/>
    </location>
</feature>
<organism evidence="6 7">
    <name type="scientific">Branchiostoma floridae</name>
    <name type="common">Florida lancelet</name>
    <name type="synonym">Amphioxus</name>
    <dbReference type="NCBI Taxonomy" id="7739"/>
    <lineage>
        <taxon>Eukaryota</taxon>
        <taxon>Metazoa</taxon>
        <taxon>Chordata</taxon>
        <taxon>Cephalochordata</taxon>
        <taxon>Leptocardii</taxon>
        <taxon>Amphioxiformes</taxon>
        <taxon>Branchiostomatidae</taxon>
        <taxon>Branchiostoma</taxon>
    </lineage>
</organism>
<proteinExistence type="predicted"/>
<dbReference type="Gene3D" id="3.30.70.330">
    <property type="match status" value="2"/>
</dbReference>
<dbReference type="AlphaFoldDB" id="A0A9J7LVU3"/>
<dbReference type="GO" id="GO:0008143">
    <property type="term" value="F:poly(A) binding"/>
    <property type="evidence" value="ECO:0000318"/>
    <property type="project" value="GO_Central"/>
</dbReference>
<evidence type="ECO:0000256" key="4">
    <source>
        <dbReference type="SAM" id="MobiDB-lite"/>
    </source>
</evidence>
<dbReference type="RefSeq" id="XP_035689478.1">
    <property type="nucleotide sequence ID" value="XM_035833585.1"/>
</dbReference>
<dbReference type="PRINTS" id="PR00961">
    <property type="entry name" value="HUDSXLRNA"/>
</dbReference>
<sequence>MQRDGSIDSRHAGMQTVAVKKGEDPEADKSKPDCSKVNGIKSGDQSPLLELSPRGKDQPNGEGFPGNAEDTPLEPAPRRAEEKEEKKVGWGQRGSIEKQSTGSKFPPKKPATPTKQSPRVYASKRMSPNIGQPYSGQAPSAAAGWAGQYRFPVGAPRYANPHYSGYQPPILDVWGSTRSYSPSYMAYVPPRTMPPPSPSQGSSSGHSSGEQLSKTNLYIRGLTPNTTDQDLINLCSPYGKIISTKAILDKNTNKCKGYGFVDFESPGAAQKAVQALQAQGVLAQMAKQQEQDPTNLYISNLPRSMTEHDLEQMLSPHGNVVSTRILRDNVTCVSRGVGFARMDSTEQCEAIINKFNGKYLTGHTGHLEALLVKFADGGVKKKNPYQQERRGWGTDDAVHLQYDPSLPNGLAPTPRVMHHPVIPASPYSPMSNTPSYSTVQTTWIQPHPHYVMQPHMGSASMMTTDSGMHMHPGVVPGLANQMNQLSLSGQSYIPGTAGVHNPYVHHYPQPSGVMQTVPVEPMLQDNRASSVQWGQGHRLLDQSQQQQGQQVGVADDHTQHYSFQQGK</sequence>
<name>A0A9J7LVU3_BRAFL</name>
<dbReference type="InterPro" id="IPR012677">
    <property type="entry name" value="Nucleotide-bd_a/b_plait_sf"/>
</dbReference>
<dbReference type="GO" id="GO:0008266">
    <property type="term" value="F:poly(U) RNA binding"/>
    <property type="evidence" value="ECO:0000318"/>
    <property type="project" value="GO_Central"/>
</dbReference>
<dbReference type="SUPFAM" id="SSF54928">
    <property type="entry name" value="RNA-binding domain, RBD"/>
    <property type="match status" value="1"/>
</dbReference>
<evidence type="ECO:0000256" key="3">
    <source>
        <dbReference type="PROSITE-ProRule" id="PRU00176"/>
    </source>
</evidence>
<feature type="compositionally biased region" description="Basic and acidic residues" evidence="4">
    <location>
        <begin position="76"/>
        <end position="88"/>
    </location>
</feature>
<feature type="compositionally biased region" description="Basic and acidic residues" evidence="4">
    <location>
        <begin position="20"/>
        <end position="34"/>
    </location>
</feature>
<dbReference type="Proteomes" id="UP000001554">
    <property type="component" value="Chromosome 10"/>
</dbReference>
<dbReference type="FunFam" id="3.30.70.330:FF:000169">
    <property type="entry name" value="protein alan shepard isoform X4"/>
    <property type="match status" value="1"/>
</dbReference>
<evidence type="ECO:0000313" key="6">
    <source>
        <dbReference type="Proteomes" id="UP000001554"/>
    </source>
</evidence>
<dbReference type="InterPro" id="IPR035979">
    <property type="entry name" value="RBD_domain_sf"/>
</dbReference>
<accession>A0A9J7LVU3</accession>
<dbReference type="GeneID" id="118424805"/>
<dbReference type="GO" id="GO:1990904">
    <property type="term" value="C:ribonucleoprotein complex"/>
    <property type="evidence" value="ECO:0000318"/>
    <property type="project" value="GO_Central"/>
</dbReference>
<feature type="domain" description="RRM" evidence="5">
    <location>
        <begin position="215"/>
        <end position="288"/>
    </location>
</feature>
<dbReference type="Pfam" id="PF00076">
    <property type="entry name" value="RRM_1"/>
    <property type="match status" value="2"/>
</dbReference>
<dbReference type="GO" id="GO:0003730">
    <property type="term" value="F:mRNA 3'-UTR binding"/>
    <property type="evidence" value="ECO:0000318"/>
    <property type="project" value="GO_Central"/>
</dbReference>
<reference evidence="6" key="1">
    <citation type="journal article" date="2020" name="Nat. Ecol. Evol.">
        <title>Deeply conserved synteny resolves early events in vertebrate evolution.</title>
        <authorList>
            <person name="Simakov O."/>
            <person name="Marletaz F."/>
            <person name="Yue J.X."/>
            <person name="O'Connell B."/>
            <person name="Jenkins J."/>
            <person name="Brandt A."/>
            <person name="Calef R."/>
            <person name="Tung C.H."/>
            <person name="Huang T.K."/>
            <person name="Schmutz J."/>
            <person name="Satoh N."/>
            <person name="Yu J.K."/>
            <person name="Putnam N.H."/>
            <person name="Green R.E."/>
            <person name="Rokhsar D.S."/>
        </authorList>
    </citation>
    <scope>NUCLEOTIDE SEQUENCE [LARGE SCALE GENOMIC DNA]</scope>
    <source>
        <strain evidence="6">S238N-H82</strain>
    </source>
</reference>
<dbReference type="PROSITE" id="PS50102">
    <property type="entry name" value="RRM"/>
    <property type="match status" value="2"/>
</dbReference>
<reference evidence="7" key="2">
    <citation type="submission" date="2025-08" db="UniProtKB">
        <authorList>
            <consortium name="RefSeq"/>
        </authorList>
    </citation>
    <scope>IDENTIFICATION</scope>
    <source>
        <strain evidence="7">S238N-H82</strain>
        <tissue evidence="7">Testes</tissue>
    </source>
</reference>
<dbReference type="PANTHER" id="PTHR24012">
    <property type="entry name" value="RNA BINDING PROTEIN"/>
    <property type="match status" value="1"/>
</dbReference>
<dbReference type="SMART" id="SM00360">
    <property type="entry name" value="RRM"/>
    <property type="match status" value="2"/>
</dbReference>
<dbReference type="GO" id="GO:0005829">
    <property type="term" value="C:cytosol"/>
    <property type="evidence" value="ECO:0000318"/>
    <property type="project" value="GO_Central"/>
</dbReference>
<evidence type="ECO:0000313" key="7">
    <source>
        <dbReference type="RefSeq" id="XP_035689478.1"/>
    </source>
</evidence>
<keyword evidence="6" id="KW-1185">Reference proteome</keyword>
<dbReference type="InterPro" id="IPR002343">
    <property type="entry name" value="Hud_Sxl_RNA"/>
</dbReference>
<keyword evidence="2 3" id="KW-0694">RNA-binding</keyword>
<dbReference type="KEGG" id="bfo:118424805"/>
<dbReference type="GO" id="GO:0005634">
    <property type="term" value="C:nucleus"/>
    <property type="evidence" value="ECO:0000318"/>
    <property type="project" value="GO_Central"/>
</dbReference>
<dbReference type="OrthoDB" id="271725at2759"/>
<evidence type="ECO:0000259" key="5">
    <source>
        <dbReference type="PROSITE" id="PS50102"/>
    </source>
</evidence>